<sequence>MRLHLAAGQPDRMLDCITLFLIVFCHHPLRDLMAELSVAAATEQRAVSSRLDQIQRRALTRRYEVLLRERLE</sequence>
<evidence type="ECO:0000313" key="1">
    <source>
        <dbReference type="EMBL" id="EMI24050.1"/>
    </source>
</evidence>
<dbReference type="PATRIC" id="fig|1263868.3.peg.5831"/>
<accession>M5RXM4</accession>
<dbReference type="AlphaFoldDB" id="M5RXM4"/>
<proteinExistence type="predicted"/>
<name>M5RXM4_9BACT</name>
<reference evidence="1 2" key="1">
    <citation type="journal article" date="2013" name="Mar. Genomics">
        <title>Expression of sulfatases in Rhodopirellula baltica and the diversity of sulfatases in the genus Rhodopirellula.</title>
        <authorList>
            <person name="Wegner C.E."/>
            <person name="Richter-Heitmann T."/>
            <person name="Klindworth A."/>
            <person name="Klockow C."/>
            <person name="Richter M."/>
            <person name="Achstetter T."/>
            <person name="Glockner F.O."/>
            <person name="Harder J."/>
        </authorList>
    </citation>
    <scope>NUCLEOTIDE SEQUENCE [LARGE SCALE GENOMIC DNA]</scope>
    <source>
        <strain evidence="1 2">SH398</strain>
    </source>
</reference>
<evidence type="ECO:0000313" key="2">
    <source>
        <dbReference type="Proteomes" id="UP000011996"/>
    </source>
</evidence>
<dbReference type="RefSeq" id="WP_008671318.1">
    <property type="nucleotide sequence ID" value="NZ_ANOF01000172.1"/>
</dbReference>
<comment type="caution">
    <text evidence="1">The sequence shown here is derived from an EMBL/GenBank/DDBJ whole genome shotgun (WGS) entry which is preliminary data.</text>
</comment>
<dbReference type="STRING" id="1263868.RESH_05372"/>
<dbReference type="Proteomes" id="UP000011996">
    <property type="component" value="Unassembled WGS sequence"/>
</dbReference>
<gene>
    <name evidence="1" type="ORF">RESH_05372</name>
</gene>
<dbReference type="EMBL" id="ANOF01000172">
    <property type="protein sequence ID" value="EMI24050.1"/>
    <property type="molecule type" value="Genomic_DNA"/>
</dbReference>
<organism evidence="1 2">
    <name type="scientific">Rhodopirellula europaea SH398</name>
    <dbReference type="NCBI Taxonomy" id="1263868"/>
    <lineage>
        <taxon>Bacteria</taxon>
        <taxon>Pseudomonadati</taxon>
        <taxon>Planctomycetota</taxon>
        <taxon>Planctomycetia</taxon>
        <taxon>Pirellulales</taxon>
        <taxon>Pirellulaceae</taxon>
        <taxon>Rhodopirellula</taxon>
    </lineage>
</organism>
<protein>
    <submittedName>
        <fullName evidence="1">Uncharacterized protein</fullName>
    </submittedName>
</protein>